<evidence type="ECO:0000313" key="2">
    <source>
        <dbReference type="Proteomes" id="UP000191024"/>
    </source>
</evidence>
<protein>
    <submittedName>
        <fullName evidence="1">LAMI_0C07954g1_1</fullName>
    </submittedName>
</protein>
<accession>A0A1G4J478</accession>
<reference evidence="2" key="1">
    <citation type="submission" date="2016-03" db="EMBL/GenBank/DDBJ databases">
        <authorList>
            <person name="Devillers H."/>
        </authorList>
    </citation>
    <scope>NUCLEOTIDE SEQUENCE [LARGE SCALE GENOMIC DNA]</scope>
</reference>
<organism evidence="1 2">
    <name type="scientific">Lachancea mirantina</name>
    <dbReference type="NCBI Taxonomy" id="1230905"/>
    <lineage>
        <taxon>Eukaryota</taxon>
        <taxon>Fungi</taxon>
        <taxon>Dikarya</taxon>
        <taxon>Ascomycota</taxon>
        <taxon>Saccharomycotina</taxon>
        <taxon>Saccharomycetes</taxon>
        <taxon>Saccharomycetales</taxon>
        <taxon>Saccharomycetaceae</taxon>
        <taxon>Lachancea</taxon>
    </lineage>
</organism>
<dbReference type="Proteomes" id="UP000191024">
    <property type="component" value="Chromosome C"/>
</dbReference>
<keyword evidence="2" id="KW-1185">Reference proteome</keyword>
<proteinExistence type="predicted"/>
<name>A0A1G4J478_9SACH</name>
<dbReference type="EMBL" id="LT598466">
    <property type="protein sequence ID" value="SCU84558.1"/>
    <property type="molecule type" value="Genomic_DNA"/>
</dbReference>
<gene>
    <name evidence="1" type="ORF">LAMI_0C07954G</name>
</gene>
<dbReference type="OrthoDB" id="4033174at2759"/>
<sequence length="179" mass="19743">MVLYLIQSFDVKPIGDKIIPTEAQMKTRFKFLVDGAYAKTYAITTGDERNPFSVTGVDKIDGILGDLARLKNAADKQRAVTQKQEIERQRCKRNIGQTMSNNSLPQVVQNLDSSESKSSSAIDDVSVINVSTITKKHKSSSHITVPMAEAALTPLRVDGVATVENFEAFCSNRCKIYVN</sequence>
<dbReference type="AlphaFoldDB" id="A0A1G4J478"/>
<evidence type="ECO:0000313" key="1">
    <source>
        <dbReference type="EMBL" id="SCU84558.1"/>
    </source>
</evidence>